<evidence type="ECO:0000256" key="2">
    <source>
        <dbReference type="ARBA" id="ARBA00023125"/>
    </source>
</evidence>
<evidence type="ECO:0000256" key="4">
    <source>
        <dbReference type="SAM" id="Coils"/>
    </source>
</evidence>
<gene>
    <name evidence="6" type="ORF">NCS_11513</name>
</gene>
<feature type="domain" description="HTH arsR-type" evidence="5">
    <location>
        <begin position="7"/>
        <end position="101"/>
    </location>
</feature>
<dbReference type="PANTHER" id="PTHR33154:SF33">
    <property type="entry name" value="TRANSCRIPTIONAL REPRESSOR SDPR"/>
    <property type="match status" value="1"/>
</dbReference>
<dbReference type="InterPro" id="IPR011991">
    <property type="entry name" value="ArsR-like_HTH"/>
</dbReference>
<evidence type="ECO:0000256" key="3">
    <source>
        <dbReference type="ARBA" id="ARBA00023163"/>
    </source>
</evidence>
<dbReference type="InterPro" id="IPR036390">
    <property type="entry name" value="WH_DNA-bd_sf"/>
</dbReference>
<dbReference type="SUPFAM" id="SSF46785">
    <property type="entry name" value="Winged helix' DNA-binding domain"/>
    <property type="match status" value="1"/>
</dbReference>
<dbReference type="PANTHER" id="PTHR33154">
    <property type="entry name" value="TRANSCRIPTIONAL REGULATOR, ARSR FAMILY"/>
    <property type="match status" value="1"/>
</dbReference>
<dbReference type="SMART" id="SM00418">
    <property type="entry name" value="HTH_ARSR"/>
    <property type="match status" value="1"/>
</dbReference>
<dbReference type="OrthoDB" id="9623at2157"/>
<dbReference type="InterPro" id="IPR001845">
    <property type="entry name" value="HTH_ArsR_DNA-bd_dom"/>
</dbReference>
<protein>
    <submittedName>
        <fullName evidence="6">Putative transcriptional regulatory protein arsR family</fullName>
    </submittedName>
</protein>
<keyword evidence="7" id="KW-1185">Reference proteome</keyword>
<dbReference type="RefSeq" id="WP_157927622.1">
    <property type="nucleotide sequence ID" value="NZ_LT841358.1"/>
</dbReference>
<organism evidence="6 7">
    <name type="scientific">Candidatus Nitrosotalea okcheonensis</name>
    <dbReference type="NCBI Taxonomy" id="1903276"/>
    <lineage>
        <taxon>Archaea</taxon>
        <taxon>Nitrososphaerota</taxon>
        <taxon>Nitrososphaeria</taxon>
        <taxon>Nitrosotaleales</taxon>
        <taxon>Nitrosotaleaceae</taxon>
        <taxon>Nitrosotalea</taxon>
    </lineage>
</organism>
<dbReference type="GO" id="GO:0003677">
    <property type="term" value="F:DNA binding"/>
    <property type="evidence" value="ECO:0007669"/>
    <property type="project" value="UniProtKB-KW"/>
</dbReference>
<dbReference type="Pfam" id="PF12840">
    <property type="entry name" value="HTH_20"/>
    <property type="match status" value="1"/>
</dbReference>
<evidence type="ECO:0000256" key="1">
    <source>
        <dbReference type="ARBA" id="ARBA00023015"/>
    </source>
</evidence>
<dbReference type="Gene3D" id="1.10.10.10">
    <property type="entry name" value="Winged helix-like DNA-binding domain superfamily/Winged helix DNA-binding domain"/>
    <property type="match status" value="1"/>
</dbReference>
<accession>A0A2H1FG00</accession>
<dbReference type="InterPro" id="IPR036388">
    <property type="entry name" value="WH-like_DNA-bd_sf"/>
</dbReference>
<dbReference type="EMBL" id="LT841358">
    <property type="protein sequence ID" value="SMH71701.1"/>
    <property type="molecule type" value="Genomic_DNA"/>
</dbReference>
<dbReference type="CDD" id="cd00090">
    <property type="entry name" value="HTH_ARSR"/>
    <property type="match status" value="1"/>
</dbReference>
<keyword evidence="1" id="KW-0805">Transcription regulation</keyword>
<dbReference type="InterPro" id="IPR051081">
    <property type="entry name" value="HTH_MetalResp_TranReg"/>
</dbReference>
<evidence type="ECO:0000313" key="7">
    <source>
        <dbReference type="Proteomes" id="UP000230607"/>
    </source>
</evidence>
<dbReference type="Proteomes" id="UP000230607">
    <property type="component" value="Chromosome 1"/>
</dbReference>
<sequence length="225" mass="26212">MHNQIDSIFHVLGNKARRDILSTLSNESMYFNQVSKQIGIGQQAMLRHMQTLEDTGFVSTYGEKSKFGAPDRKYYRLNSSFNLSISLSEDEFTIDYEEKIHDNRSQKLFENRFKQISNDPSLALWSLRNNLAEMDEEIENLQGRINDLKVIRQIILHKIHQIGKENFSDMERKIVYTMMRNTPSSLIELTKTLGENKSEVKTALKDLQNKMDSGKMRDLVEEIDI</sequence>
<dbReference type="AlphaFoldDB" id="A0A2H1FG00"/>
<keyword evidence="4" id="KW-0175">Coiled coil</keyword>
<dbReference type="GO" id="GO:0003700">
    <property type="term" value="F:DNA-binding transcription factor activity"/>
    <property type="evidence" value="ECO:0007669"/>
    <property type="project" value="InterPro"/>
</dbReference>
<evidence type="ECO:0000313" key="6">
    <source>
        <dbReference type="EMBL" id="SMH71701.1"/>
    </source>
</evidence>
<feature type="coiled-coil region" evidence="4">
    <location>
        <begin position="124"/>
        <end position="151"/>
    </location>
</feature>
<keyword evidence="2" id="KW-0238">DNA-binding</keyword>
<keyword evidence="3" id="KW-0804">Transcription</keyword>
<proteinExistence type="predicted"/>
<name>A0A2H1FG00_9ARCH</name>
<reference evidence="7" key="1">
    <citation type="submission" date="2017-03" db="EMBL/GenBank/DDBJ databases">
        <authorList>
            <person name="Herbold C."/>
        </authorList>
    </citation>
    <scope>NUCLEOTIDE SEQUENCE [LARGE SCALE GENOMIC DNA]</scope>
</reference>
<evidence type="ECO:0000259" key="5">
    <source>
        <dbReference type="SMART" id="SM00418"/>
    </source>
</evidence>